<dbReference type="Pfam" id="PF00999">
    <property type="entry name" value="Na_H_Exchanger"/>
    <property type="match status" value="1"/>
</dbReference>
<accession>A0A0F9LTM8</accession>
<dbReference type="EMBL" id="LAZR01011678">
    <property type="protein sequence ID" value="KKM60447.1"/>
    <property type="molecule type" value="Genomic_DNA"/>
</dbReference>
<organism evidence="7">
    <name type="scientific">marine sediment metagenome</name>
    <dbReference type="NCBI Taxonomy" id="412755"/>
    <lineage>
        <taxon>unclassified sequences</taxon>
        <taxon>metagenomes</taxon>
        <taxon>ecological metagenomes</taxon>
    </lineage>
</organism>
<evidence type="ECO:0000313" key="7">
    <source>
        <dbReference type="EMBL" id="KKM60447.1"/>
    </source>
</evidence>
<evidence type="ECO:0000256" key="3">
    <source>
        <dbReference type="ARBA" id="ARBA00022989"/>
    </source>
</evidence>
<feature type="transmembrane region" description="Helical" evidence="5">
    <location>
        <begin position="160"/>
        <end position="180"/>
    </location>
</feature>
<dbReference type="InterPro" id="IPR038770">
    <property type="entry name" value="Na+/solute_symporter_sf"/>
</dbReference>
<dbReference type="GO" id="GO:0015297">
    <property type="term" value="F:antiporter activity"/>
    <property type="evidence" value="ECO:0007669"/>
    <property type="project" value="InterPro"/>
</dbReference>
<reference evidence="7" key="1">
    <citation type="journal article" date="2015" name="Nature">
        <title>Complex archaea that bridge the gap between prokaryotes and eukaryotes.</title>
        <authorList>
            <person name="Spang A."/>
            <person name="Saw J.H."/>
            <person name="Jorgensen S.L."/>
            <person name="Zaremba-Niedzwiedzka K."/>
            <person name="Martijn J."/>
            <person name="Lind A.E."/>
            <person name="van Eijk R."/>
            <person name="Schleper C."/>
            <person name="Guy L."/>
            <person name="Ettema T.J."/>
        </authorList>
    </citation>
    <scope>NUCLEOTIDE SEQUENCE</scope>
</reference>
<dbReference type="PANTHER" id="PTHR43021">
    <property type="entry name" value="NA(+)/H(+) ANTIPORTER-RELATED"/>
    <property type="match status" value="1"/>
</dbReference>
<dbReference type="InterPro" id="IPR006153">
    <property type="entry name" value="Cation/H_exchanger_TM"/>
</dbReference>
<evidence type="ECO:0000256" key="1">
    <source>
        <dbReference type="ARBA" id="ARBA00004141"/>
    </source>
</evidence>
<keyword evidence="3 5" id="KW-1133">Transmembrane helix</keyword>
<feature type="transmembrane region" description="Helical" evidence="5">
    <location>
        <begin position="80"/>
        <end position="113"/>
    </location>
</feature>
<gene>
    <name evidence="7" type="ORF">LCGC14_1541760</name>
</gene>
<sequence length="298" mass="32682">TQALYAVVGFDDGLGIVIFGFAAAIARSLIGQVGSAAAESWWMIVLAPLKEIGLSLLLGGLCGLLYSLMARKLSKRREIFPLTFAMVLIATGLSIYIHLSLILTNLILGLIVINTQPRHLADRIKDELRSIMPLLFILFFVLAGANLHLSALPALGLLGLVYILCRSAGLTGGAWLGAAVGRVERKIRRYLAWTGTMWDYEDPFGGSIGTLHLIYPGKPVGYDGPVLSIRLKHWRRAILDVEYLQLAAKKIGRKKAEQLAQQALPKTSPQAWLEFRKQLAEIITQGSADRSARARKTR</sequence>
<keyword evidence="4 5" id="KW-0472">Membrane</keyword>
<feature type="transmembrane region" description="Helical" evidence="5">
    <location>
        <begin position="42"/>
        <end position="68"/>
    </location>
</feature>
<proteinExistence type="predicted"/>
<evidence type="ECO:0000256" key="5">
    <source>
        <dbReference type="SAM" id="Phobius"/>
    </source>
</evidence>
<name>A0A0F9LTM8_9ZZZZ</name>
<dbReference type="GO" id="GO:0016020">
    <property type="term" value="C:membrane"/>
    <property type="evidence" value="ECO:0007669"/>
    <property type="project" value="UniProtKB-SubCell"/>
</dbReference>
<feature type="transmembrane region" description="Helical" evidence="5">
    <location>
        <begin position="13"/>
        <end position="30"/>
    </location>
</feature>
<evidence type="ECO:0000256" key="2">
    <source>
        <dbReference type="ARBA" id="ARBA00022692"/>
    </source>
</evidence>
<feature type="transmembrane region" description="Helical" evidence="5">
    <location>
        <begin position="134"/>
        <end position="154"/>
    </location>
</feature>
<protein>
    <recommendedName>
        <fullName evidence="6">Cation/H+ exchanger transmembrane domain-containing protein</fullName>
    </recommendedName>
</protein>
<feature type="domain" description="Cation/H+ exchanger transmembrane" evidence="6">
    <location>
        <begin position="2"/>
        <end position="196"/>
    </location>
</feature>
<comment type="caution">
    <text evidence="7">The sequence shown here is derived from an EMBL/GenBank/DDBJ whole genome shotgun (WGS) entry which is preliminary data.</text>
</comment>
<evidence type="ECO:0000256" key="4">
    <source>
        <dbReference type="ARBA" id="ARBA00023136"/>
    </source>
</evidence>
<dbReference type="PANTHER" id="PTHR43021:SF2">
    <property type="entry name" value="CATION_H+ EXCHANGER DOMAIN-CONTAINING PROTEIN"/>
    <property type="match status" value="1"/>
</dbReference>
<dbReference type="Gene3D" id="1.20.1530.20">
    <property type="match status" value="1"/>
</dbReference>
<keyword evidence="2 5" id="KW-0812">Transmembrane</keyword>
<dbReference type="AlphaFoldDB" id="A0A0F9LTM8"/>
<dbReference type="GO" id="GO:1902600">
    <property type="term" value="P:proton transmembrane transport"/>
    <property type="evidence" value="ECO:0007669"/>
    <property type="project" value="InterPro"/>
</dbReference>
<evidence type="ECO:0000259" key="6">
    <source>
        <dbReference type="Pfam" id="PF00999"/>
    </source>
</evidence>
<comment type="subcellular location">
    <subcellularLocation>
        <location evidence="1">Membrane</location>
        <topology evidence="1">Multi-pass membrane protein</topology>
    </subcellularLocation>
</comment>
<feature type="non-terminal residue" evidence="7">
    <location>
        <position position="1"/>
    </location>
</feature>